<proteinExistence type="predicted"/>
<evidence type="ECO:0000313" key="2">
    <source>
        <dbReference type="Proteomes" id="UP000182915"/>
    </source>
</evidence>
<accession>A0A1H6KYH0</accession>
<dbReference type="Gene3D" id="2.30.110.10">
    <property type="entry name" value="Electron Transport, Fmn-binding Protein, Chain A"/>
    <property type="match status" value="1"/>
</dbReference>
<dbReference type="Proteomes" id="UP000182915">
    <property type="component" value="Chromosome I"/>
</dbReference>
<dbReference type="AlphaFoldDB" id="A0A1H6KYH0"/>
<dbReference type="RefSeq" id="WP_083408532.1">
    <property type="nucleotide sequence ID" value="NZ_LT629971.1"/>
</dbReference>
<reference evidence="2" key="1">
    <citation type="submission" date="2016-10" db="EMBL/GenBank/DDBJ databases">
        <authorList>
            <person name="Varghese N."/>
            <person name="Submissions S."/>
        </authorList>
    </citation>
    <scope>NUCLEOTIDE SEQUENCE [LARGE SCALE GENOMIC DNA]</scope>
    <source>
        <strain evidence="2">DSM 45405</strain>
    </source>
</reference>
<sequence>MERGIFGSPLVGVVNKLVVGLIDAPVAGGFVRKAMIKIRYVGRRSGKTIETPVGYRRDGDDVVIGVVAPDKKVWWRNFLDEGGPITLLGLDGRDRSGHAVAHRDAQGRVEVRVTLG</sequence>
<evidence type="ECO:0000313" key="1">
    <source>
        <dbReference type="EMBL" id="SEH76786.1"/>
    </source>
</evidence>
<dbReference type="EMBL" id="LT629971">
    <property type="protein sequence ID" value="SEH76786.1"/>
    <property type="molecule type" value="Genomic_DNA"/>
</dbReference>
<dbReference type="STRING" id="370526.SAMN04489835_3877"/>
<keyword evidence="2" id="KW-1185">Reference proteome</keyword>
<gene>
    <name evidence="1" type="ORF">SAMN04489835_3877</name>
</gene>
<name>A0A1H6KYH0_MYCRU</name>
<dbReference type="OrthoDB" id="3292498at2"/>
<dbReference type="InterPro" id="IPR012349">
    <property type="entry name" value="Split_barrel_FMN-bd"/>
</dbReference>
<evidence type="ECO:0008006" key="3">
    <source>
        <dbReference type="Google" id="ProtNLM"/>
    </source>
</evidence>
<protein>
    <recommendedName>
        <fullName evidence="3">Deazaflavin-dependent oxidoreductase, nitroreductase family</fullName>
    </recommendedName>
</protein>
<organism evidence="1 2">
    <name type="scientific">Mycolicibacterium rutilum</name>
    <name type="common">Mycobacterium rutilum</name>
    <dbReference type="NCBI Taxonomy" id="370526"/>
    <lineage>
        <taxon>Bacteria</taxon>
        <taxon>Bacillati</taxon>
        <taxon>Actinomycetota</taxon>
        <taxon>Actinomycetes</taxon>
        <taxon>Mycobacteriales</taxon>
        <taxon>Mycobacteriaceae</taxon>
        <taxon>Mycolicibacterium</taxon>
    </lineage>
</organism>